<feature type="non-terminal residue" evidence="1">
    <location>
        <position position="1"/>
    </location>
</feature>
<name>Q0WR48_ARATH</name>
<protein>
    <submittedName>
        <fullName evidence="1">Uncharacterized protein</fullName>
    </submittedName>
</protein>
<organism evidence="1">
    <name type="scientific">Arabidopsis thaliana</name>
    <name type="common">Mouse-ear cress</name>
    <dbReference type="NCBI Taxonomy" id="3702"/>
    <lineage>
        <taxon>Eukaryota</taxon>
        <taxon>Viridiplantae</taxon>
        <taxon>Streptophyta</taxon>
        <taxon>Embryophyta</taxon>
        <taxon>Tracheophyta</taxon>
        <taxon>Spermatophyta</taxon>
        <taxon>Magnoliopsida</taxon>
        <taxon>eudicotyledons</taxon>
        <taxon>Gunneridae</taxon>
        <taxon>Pentapetalae</taxon>
        <taxon>rosids</taxon>
        <taxon>malvids</taxon>
        <taxon>Brassicales</taxon>
        <taxon>Brassicaceae</taxon>
        <taxon>Camelineae</taxon>
        <taxon>Arabidopsis</taxon>
    </lineage>
</organism>
<dbReference type="AlphaFoldDB" id="Q0WR48"/>
<reference evidence="1" key="1">
    <citation type="submission" date="2006-07" db="EMBL/GenBank/DDBJ databases">
        <title>Large-scale analysis of RIKEN Arabidopsis full-length (RAFL) cDNAs.</title>
        <authorList>
            <person name="Totoki Y."/>
            <person name="Seki M."/>
            <person name="Ishida J."/>
            <person name="Nakajima M."/>
            <person name="Enju A."/>
            <person name="Morosawa T."/>
            <person name="Kamiya A."/>
            <person name="Narusaka M."/>
            <person name="Shin-i T."/>
            <person name="Nakagawa M."/>
            <person name="Sakamoto N."/>
            <person name="Oishi K."/>
            <person name="Kohara Y."/>
            <person name="Kobayashi M."/>
            <person name="Toyoda A."/>
            <person name="Sakaki Y."/>
            <person name="Sakurai T."/>
            <person name="Iida K."/>
            <person name="Akiyama K."/>
            <person name="Satou M."/>
            <person name="Toyoda T."/>
            <person name="Konagaya A."/>
            <person name="Carninci P."/>
            <person name="Kawai J."/>
            <person name="Hayashizaki Y."/>
            <person name="Shinozaki K."/>
        </authorList>
    </citation>
    <scope>NUCLEOTIDE SEQUENCE</scope>
</reference>
<accession>Q0WR48</accession>
<sequence length="46" mass="5007">LSTLSPLSHISSYTFRASPSLLLFTNKLNNELQAITSGTESYNSTT</sequence>
<proteinExistence type="evidence at transcript level"/>
<dbReference type="EMBL" id="AK228475">
    <property type="protein sequence ID" value="BAF00401.1"/>
    <property type="molecule type" value="mRNA"/>
</dbReference>
<evidence type="ECO:0000313" key="1">
    <source>
        <dbReference type="EMBL" id="BAF00401.1"/>
    </source>
</evidence>